<evidence type="ECO:0000256" key="1">
    <source>
        <dbReference type="ARBA" id="ARBA00004370"/>
    </source>
</evidence>
<dbReference type="NCBIfam" id="TIGR00964">
    <property type="entry name" value="secE_bact"/>
    <property type="match status" value="1"/>
</dbReference>
<keyword evidence="4 8" id="KW-0653">Protein transport</keyword>
<reference evidence="9 10" key="1">
    <citation type="submission" date="2023-10" db="EMBL/GenBank/DDBJ databases">
        <title>Rubellicoccus peritrichatus gen. nov., sp. nov., isolated from an algae of coral reef tank.</title>
        <authorList>
            <person name="Luo J."/>
        </authorList>
    </citation>
    <scope>NUCLEOTIDE SEQUENCE [LARGE SCALE GENOMIC DNA]</scope>
    <source>
        <strain evidence="9 10">CR14</strain>
    </source>
</reference>
<evidence type="ECO:0000313" key="10">
    <source>
        <dbReference type="Proteomes" id="UP001304300"/>
    </source>
</evidence>
<dbReference type="GO" id="GO:0043952">
    <property type="term" value="P:protein transport by the Sec complex"/>
    <property type="evidence" value="ECO:0007669"/>
    <property type="project" value="UniProtKB-UniRule"/>
</dbReference>
<evidence type="ECO:0000256" key="3">
    <source>
        <dbReference type="ARBA" id="ARBA00022692"/>
    </source>
</evidence>
<organism evidence="9 10">
    <name type="scientific">Rubellicoccus peritrichatus</name>
    <dbReference type="NCBI Taxonomy" id="3080537"/>
    <lineage>
        <taxon>Bacteria</taxon>
        <taxon>Pseudomonadati</taxon>
        <taxon>Verrucomicrobiota</taxon>
        <taxon>Opitutia</taxon>
        <taxon>Puniceicoccales</taxon>
        <taxon>Cerasicoccaceae</taxon>
        <taxon>Rubellicoccus</taxon>
    </lineage>
</organism>
<dbReference type="InterPro" id="IPR001901">
    <property type="entry name" value="Translocase_SecE/Sec61-g"/>
</dbReference>
<evidence type="ECO:0000256" key="8">
    <source>
        <dbReference type="HAMAP-Rule" id="MF_00422"/>
    </source>
</evidence>
<comment type="subunit">
    <text evidence="8">Component of the Sec protein translocase complex. Heterotrimer consisting of SecY, SecE and SecG subunits. The heterotrimers can form oligomers, although 1 heterotrimer is thought to be able to translocate proteins. Interacts with the ribosome. Interacts with SecDF, and other proteins may be involved. Interacts with SecA.</text>
</comment>
<comment type="similarity">
    <text evidence="8">Belongs to the SecE/SEC61-gamma family.</text>
</comment>
<dbReference type="HAMAP" id="MF_00422">
    <property type="entry name" value="SecE"/>
    <property type="match status" value="1"/>
</dbReference>
<dbReference type="GO" id="GO:0006605">
    <property type="term" value="P:protein targeting"/>
    <property type="evidence" value="ECO:0007669"/>
    <property type="project" value="UniProtKB-UniRule"/>
</dbReference>
<evidence type="ECO:0000313" key="9">
    <source>
        <dbReference type="EMBL" id="WOO40900.1"/>
    </source>
</evidence>
<gene>
    <name evidence="8 9" type="primary">secE</name>
    <name evidence="9" type="ORF">RZN69_19930</name>
</gene>
<accession>A0AAQ3LBN2</accession>
<name>A0AAQ3LBN2_9BACT</name>
<dbReference type="InterPro" id="IPR005807">
    <property type="entry name" value="SecE_bac"/>
</dbReference>
<evidence type="ECO:0000256" key="2">
    <source>
        <dbReference type="ARBA" id="ARBA00022448"/>
    </source>
</evidence>
<keyword evidence="8" id="KW-1003">Cell membrane</keyword>
<dbReference type="AlphaFoldDB" id="A0AAQ3LBN2"/>
<dbReference type="GO" id="GO:0008320">
    <property type="term" value="F:protein transmembrane transporter activity"/>
    <property type="evidence" value="ECO:0007669"/>
    <property type="project" value="UniProtKB-UniRule"/>
</dbReference>
<dbReference type="RefSeq" id="WP_317833147.1">
    <property type="nucleotide sequence ID" value="NZ_CP136920.1"/>
</dbReference>
<dbReference type="GO" id="GO:0005886">
    <property type="term" value="C:plasma membrane"/>
    <property type="evidence" value="ECO:0007669"/>
    <property type="project" value="UniProtKB-SubCell"/>
</dbReference>
<dbReference type="Gene3D" id="1.20.5.1030">
    <property type="entry name" value="Preprotein translocase secy subunit"/>
    <property type="match status" value="1"/>
</dbReference>
<evidence type="ECO:0000256" key="6">
    <source>
        <dbReference type="ARBA" id="ARBA00023010"/>
    </source>
</evidence>
<protein>
    <recommendedName>
        <fullName evidence="8">Protein translocase subunit SecE</fullName>
    </recommendedName>
</protein>
<keyword evidence="6 8" id="KW-0811">Translocation</keyword>
<keyword evidence="10" id="KW-1185">Reference proteome</keyword>
<evidence type="ECO:0000256" key="7">
    <source>
        <dbReference type="ARBA" id="ARBA00023136"/>
    </source>
</evidence>
<feature type="transmembrane region" description="Helical" evidence="8">
    <location>
        <begin position="35"/>
        <end position="56"/>
    </location>
</feature>
<comment type="function">
    <text evidence="8">Essential subunit of the Sec protein translocation channel SecYEG. Clamps together the 2 halves of SecY. May contact the channel plug during translocation.</text>
</comment>
<dbReference type="GO" id="GO:0065002">
    <property type="term" value="P:intracellular protein transmembrane transport"/>
    <property type="evidence" value="ECO:0007669"/>
    <property type="project" value="UniProtKB-UniRule"/>
</dbReference>
<comment type="subcellular location">
    <subcellularLocation>
        <location evidence="8">Cell membrane</location>
        <topology evidence="8">Single-pass membrane protein</topology>
    </subcellularLocation>
    <subcellularLocation>
        <location evidence="1">Membrane</location>
    </subcellularLocation>
</comment>
<sequence length="72" mass="8105">MANPFRKVGIFYGETVQELKKSSWPNRKELRDMTIVTIVAIIALGVFITVSDFALFNVVDLFTSLVRPDTAL</sequence>
<dbReference type="EMBL" id="CP136920">
    <property type="protein sequence ID" value="WOO40900.1"/>
    <property type="molecule type" value="Genomic_DNA"/>
</dbReference>
<dbReference type="Proteomes" id="UP001304300">
    <property type="component" value="Chromosome"/>
</dbReference>
<dbReference type="InterPro" id="IPR038379">
    <property type="entry name" value="SecE_sf"/>
</dbReference>
<dbReference type="GO" id="GO:0009306">
    <property type="term" value="P:protein secretion"/>
    <property type="evidence" value="ECO:0007669"/>
    <property type="project" value="UniProtKB-UniRule"/>
</dbReference>
<evidence type="ECO:0000256" key="4">
    <source>
        <dbReference type="ARBA" id="ARBA00022927"/>
    </source>
</evidence>
<evidence type="ECO:0000256" key="5">
    <source>
        <dbReference type="ARBA" id="ARBA00022989"/>
    </source>
</evidence>
<keyword evidence="2 8" id="KW-0813">Transport</keyword>
<proteinExistence type="inferred from homology"/>
<keyword evidence="3 8" id="KW-0812">Transmembrane</keyword>
<keyword evidence="5 8" id="KW-1133">Transmembrane helix</keyword>
<dbReference type="Pfam" id="PF00584">
    <property type="entry name" value="SecE"/>
    <property type="match status" value="1"/>
</dbReference>
<dbReference type="KEGG" id="puo:RZN69_19930"/>
<keyword evidence="7 8" id="KW-0472">Membrane</keyword>
<dbReference type="PROSITE" id="PS01067">
    <property type="entry name" value="SECE_SEC61G"/>
    <property type="match status" value="1"/>
</dbReference>